<organism evidence="2 3">
    <name type="scientific">Pseudohaliea rubra DSM 19751</name>
    <dbReference type="NCBI Taxonomy" id="1265313"/>
    <lineage>
        <taxon>Bacteria</taxon>
        <taxon>Pseudomonadati</taxon>
        <taxon>Pseudomonadota</taxon>
        <taxon>Gammaproteobacteria</taxon>
        <taxon>Cellvibrionales</taxon>
        <taxon>Halieaceae</taxon>
        <taxon>Pseudohaliea</taxon>
    </lineage>
</organism>
<gene>
    <name evidence="2" type="ORF">HRUBRA_01143</name>
</gene>
<dbReference type="InterPro" id="IPR051678">
    <property type="entry name" value="AGP_Transferase"/>
</dbReference>
<evidence type="ECO:0000313" key="3">
    <source>
        <dbReference type="Proteomes" id="UP000029640"/>
    </source>
</evidence>
<evidence type="ECO:0000313" key="2">
    <source>
        <dbReference type="EMBL" id="KGE04279.1"/>
    </source>
</evidence>
<feature type="domain" description="Aminoglycoside phosphotransferase" evidence="1">
    <location>
        <begin position="48"/>
        <end position="271"/>
    </location>
</feature>
<keyword evidence="3" id="KW-1185">Reference proteome</keyword>
<dbReference type="AlphaFoldDB" id="A0A095X070"/>
<name>A0A095X070_9GAMM</name>
<dbReference type="PANTHER" id="PTHR21310">
    <property type="entry name" value="AMINOGLYCOSIDE PHOSPHOTRANSFERASE-RELATED-RELATED"/>
    <property type="match status" value="1"/>
</dbReference>
<dbReference type="STRING" id="1265313.HRUBRA_01143"/>
<dbReference type="InterPro" id="IPR011009">
    <property type="entry name" value="Kinase-like_dom_sf"/>
</dbReference>
<sequence>MALAAGLAARLGGGEVHGLRRLSGGANMETWAFDWVPGDVQNAAAAQPMILRRLPAGVAGGGEDALLPLDLAVEAALLRFAARGGVPVPAVRAELVAGDGLGDGYLMDRLPGEALPQKLFRDERYAAALGGLAADCGRALAAIHALPTDDLPPALPRSSHGERLGRLQDLLDGFGNVSPVLELALRWLRAQAPPAAPLRLVHGDFRCGNLLVTPAGLEAVLDWERAHLGYPAEDLGYLCANVWRFGRSDRPVGGFGAYGDLLEAYREAAGWAPTVGELHYWEVFAALDWGLVCLTMLDLHRSGRDPSLERAAVGRRLSEAEIDLLLLLEDHL</sequence>
<dbReference type="EMBL" id="AUVB01000031">
    <property type="protein sequence ID" value="KGE04279.1"/>
    <property type="molecule type" value="Genomic_DNA"/>
</dbReference>
<dbReference type="CDD" id="cd05154">
    <property type="entry name" value="ACAD10_11_N-like"/>
    <property type="match status" value="1"/>
</dbReference>
<dbReference type="SUPFAM" id="SSF56112">
    <property type="entry name" value="Protein kinase-like (PK-like)"/>
    <property type="match status" value="1"/>
</dbReference>
<dbReference type="PANTHER" id="PTHR21310:SF57">
    <property type="entry name" value="BLR2944 PROTEIN"/>
    <property type="match status" value="1"/>
</dbReference>
<dbReference type="InterPro" id="IPR002575">
    <property type="entry name" value="Aminoglycoside_PTrfase"/>
</dbReference>
<dbReference type="Proteomes" id="UP000029640">
    <property type="component" value="Unassembled WGS sequence"/>
</dbReference>
<accession>A0A095X070</accession>
<dbReference type="PATRIC" id="fig|1265313.6.peg.1127"/>
<dbReference type="InterPro" id="IPR041726">
    <property type="entry name" value="ACAD10_11_N"/>
</dbReference>
<proteinExistence type="predicted"/>
<dbReference type="Pfam" id="PF01636">
    <property type="entry name" value="APH"/>
    <property type="match status" value="1"/>
</dbReference>
<protein>
    <recommendedName>
        <fullName evidence="1">Aminoglycoside phosphotransferase domain-containing protein</fullName>
    </recommendedName>
</protein>
<comment type="caution">
    <text evidence="2">The sequence shown here is derived from an EMBL/GenBank/DDBJ whole genome shotgun (WGS) entry which is preliminary data.</text>
</comment>
<dbReference type="HOGENOM" id="CLU_007526_1_1_6"/>
<dbReference type="eggNOG" id="COG3173">
    <property type="taxonomic scope" value="Bacteria"/>
</dbReference>
<dbReference type="Gene3D" id="3.90.1200.10">
    <property type="match status" value="1"/>
</dbReference>
<reference evidence="2 3" key="1">
    <citation type="journal article" date="2014" name="Genome Announc.">
        <title>Genome Sequence of Gammaproteobacterial Pseudohaliea rubra Type Strain DSM 19751, Isolated from Coastal Seawater of the Mediterranean Sea.</title>
        <authorList>
            <person name="Spring S."/>
            <person name="Fiebig A."/>
            <person name="Riedel T."/>
            <person name="Goker M."/>
            <person name="Klenk H.P."/>
        </authorList>
    </citation>
    <scope>NUCLEOTIDE SEQUENCE [LARGE SCALE GENOMIC DNA]</scope>
    <source>
        <strain evidence="2 3">DSM 19751</strain>
    </source>
</reference>
<evidence type="ECO:0000259" key="1">
    <source>
        <dbReference type="Pfam" id="PF01636"/>
    </source>
</evidence>